<dbReference type="Proteomes" id="UP000663855">
    <property type="component" value="Unassembled WGS sequence"/>
</dbReference>
<keyword evidence="1" id="KW-1133">Transmembrane helix</keyword>
<evidence type="ECO:0008006" key="4">
    <source>
        <dbReference type="Google" id="ProtNLM"/>
    </source>
</evidence>
<dbReference type="EMBL" id="CAJNOV010014349">
    <property type="protein sequence ID" value="CAF1547286.1"/>
    <property type="molecule type" value="Genomic_DNA"/>
</dbReference>
<protein>
    <recommendedName>
        <fullName evidence="4">G-protein coupled receptors family 1 profile domain-containing protein</fullName>
    </recommendedName>
</protein>
<dbReference type="AlphaFoldDB" id="A0A815WPH3"/>
<dbReference type="SUPFAM" id="SSF81321">
    <property type="entry name" value="Family A G protein-coupled receptor-like"/>
    <property type="match status" value="1"/>
</dbReference>
<comment type="caution">
    <text evidence="2">The sequence shown here is derived from an EMBL/GenBank/DDBJ whole genome shotgun (WGS) entry which is preliminary data.</text>
</comment>
<accession>A0A815WPH3</accession>
<feature type="transmembrane region" description="Helical" evidence="1">
    <location>
        <begin position="98"/>
        <end position="119"/>
    </location>
</feature>
<evidence type="ECO:0000313" key="2">
    <source>
        <dbReference type="EMBL" id="CAF1547286.1"/>
    </source>
</evidence>
<keyword evidence="1" id="KW-0812">Transmembrane</keyword>
<evidence type="ECO:0000256" key="1">
    <source>
        <dbReference type="SAM" id="Phobius"/>
    </source>
</evidence>
<organism evidence="2 3">
    <name type="scientific">Rotaria magnacalcarata</name>
    <dbReference type="NCBI Taxonomy" id="392030"/>
    <lineage>
        <taxon>Eukaryota</taxon>
        <taxon>Metazoa</taxon>
        <taxon>Spiralia</taxon>
        <taxon>Gnathifera</taxon>
        <taxon>Rotifera</taxon>
        <taxon>Eurotatoria</taxon>
        <taxon>Bdelloidea</taxon>
        <taxon>Philodinida</taxon>
        <taxon>Philodinidae</taxon>
        <taxon>Rotaria</taxon>
    </lineage>
</organism>
<feature type="transmembrane region" description="Helical" evidence="1">
    <location>
        <begin position="274"/>
        <end position="296"/>
    </location>
</feature>
<keyword evidence="1" id="KW-0472">Membrane</keyword>
<proteinExistence type="predicted"/>
<reference evidence="2" key="1">
    <citation type="submission" date="2021-02" db="EMBL/GenBank/DDBJ databases">
        <authorList>
            <person name="Nowell W R."/>
        </authorList>
    </citation>
    <scope>NUCLEOTIDE SEQUENCE</scope>
</reference>
<sequence>MNSSEGNSTESSISYETQYTRYIKFGVFIALEPPALICNCALVYYLIVDRILRNTLHYHALLYLLIVTLVTNLIEVPRIIHYLRIGTVIPQTDLNCRIWIWCDWTLNGCINLLMLWASIERHLLIFHAHIFTTPKQRFYFHYLPPITSVVYLLLFYAGAIFIYPCEQQFDFSQPLCGYPCYTTYISISYYDLFAHTWIPEFCGILLDIGLVMRAAFRKRVGRQQQGIQWRKHRKMIIQLLILSSLYSTCQVPYASVILIQLFSSMPNFAADIQIVYFYYFFWLLVLLLPLVSIGCFTEVRNKIKKQLMQWMRLNTTVVPTTLTNFDGGHDR</sequence>
<feature type="transmembrane region" description="Helical" evidence="1">
    <location>
        <begin position="237"/>
        <end position="262"/>
    </location>
</feature>
<feature type="transmembrane region" description="Helical" evidence="1">
    <location>
        <begin position="25"/>
        <end position="48"/>
    </location>
</feature>
<feature type="transmembrane region" description="Helical" evidence="1">
    <location>
        <begin position="139"/>
        <end position="163"/>
    </location>
</feature>
<feature type="transmembrane region" description="Helical" evidence="1">
    <location>
        <begin position="197"/>
        <end position="216"/>
    </location>
</feature>
<name>A0A815WPH3_9BILA</name>
<evidence type="ECO:0000313" key="3">
    <source>
        <dbReference type="Proteomes" id="UP000663855"/>
    </source>
</evidence>
<feature type="transmembrane region" description="Helical" evidence="1">
    <location>
        <begin position="60"/>
        <end position="83"/>
    </location>
</feature>
<dbReference type="Gene3D" id="1.20.1070.10">
    <property type="entry name" value="Rhodopsin 7-helix transmembrane proteins"/>
    <property type="match status" value="1"/>
</dbReference>
<gene>
    <name evidence="2" type="ORF">CJN711_LOCUS30131</name>
</gene>